<organism evidence="1 2">
    <name type="scientific">Platanthera guangdongensis</name>
    <dbReference type="NCBI Taxonomy" id="2320717"/>
    <lineage>
        <taxon>Eukaryota</taxon>
        <taxon>Viridiplantae</taxon>
        <taxon>Streptophyta</taxon>
        <taxon>Embryophyta</taxon>
        <taxon>Tracheophyta</taxon>
        <taxon>Spermatophyta</taxon>
        <taxon>Magnoliopsida</taxon>
        <taxon>Liliopsida</taxon>
        <taxon>Asparagales</taxon>
        <taxon>Orchidaceae</taxon>
        <taxon>Orchidoideae</taxon>
        <taxon>Orchideae</taxon>
        <taxon>Orchidinae</taxon>
        <taxon>Platanthera</taxon>
    </lineage>
</organism>
<accession>A0ABR2LX90</accession>
<keyword evidence="2" id="KW-1185">Reference proteome</keyword>
<protein>
    <submittedName>
        <fullName evidence="1">Uncharacterized protein</fullName>
    </submittedName>
</protein>
<proteinExistence type="predicted"/>
<comment type="caution">
    <text evidence="1">The sequence shown here is derived from an EMBL/GenBank/DDBJ whole genome shotgun (WGS) entry which is preliminary data.</text>
</comment>
<sequence length="63" mass="6968">MEQLELLKGAVMPLSASMSWRCSCSHIGETGSCSYSRVKLPLFGVRYLEAAIFLVADRLTTSR</sequence>
<evidence type="ECO:0000313" key="2">
    <source>
        <dbReference type="Proteomes" id="UP001412067"/>
    </source>
</evidence>
<dbReference type="EMBL" id="JBBWWR010000014">
    <property type="protein sequence ID" value="KAK8953411.1"/>
    <property type="molecule type" value="Genomic_DNA"/>
</dbReference>
<evidence type="ECO:0000313" key="1">
    <source>
        <dbReference type="EMBL" id="KAK8953411.1"/>
    </source>
</evidence>
<dbReference type="Proteomes" id="UP001412067">
    <property type="component" value="Unassembled WGS sequence"/>
</dbReference>
<reference evidence="1 2" key="1">
    <citation type="journal article" date="2022" name="Nat. Plants">
        <title>Genomes of leafy and leafless Platanthera orchids illuminate the evolution of mycoheterotrophy.</title>
        <authorList>
            <person name="Li M.H."/>
            <person name="Liu K.W."/>
            <person name="Li Z."/>
            <person name="Lu H.C."/>
            <person name="Ye Q.L."/>
            <person name="Zhang D."/>
            <person name="Wang J.Y."/>
            <person name="Li Y.F."/>
            <person name="Zhong Z.M."/>
            <person name="Liu X."/>
            <person name="Yu X."/>
            <person name="Liu D.K."/>
            <person name="Tu X.D."/>
            <person name="Liu B."/>
            <person name="Hao Y."/>
            <person name="Liao X.Y."/>
            <person name="Jiang Y.T."/>
            <person name="Sun W.H."/>
            <person name="Chen J."/>
            <person name="Chen Y.Q."/>
            <person name="Ai Y."/>
            <person name="Zhai J.W."/>
            <person name="Wu S.S."/>
            <person name="Zhou Z."/>
            <person name="Hsiao Y.Y."/>
            <person name="Wu W.L."/>
            <person name="Chen Y.Y."/>
            <person name="Lin Y.F."/>
            <person name="Hsu J.L."/>
            <person name="Li C.Y."/>
            <person name="Wang Z.W."/>
            <person name="Zhao X."/>
            <person name="Zhong W.Y."/>
            <person name="Ma X.K."/>
            <person name="Ma L."/>
            <person name="Huang J."/>
            <person name="Chen G.Z."/>
            <person name="Huang M.Z."/>
            <person name="Huang L."/>
            <person name="Peng D.H."/>
            <person name="Luo Y.B."/>
            <person name="Zou S.Q."/>
            <person name="Chen S.P."/>
            <person name="Lan S."/>
            <person name="Tsai W.C."/>
            <person name="Van de Peer Y."/>
            <person name="Liu Z.J."/>
        </authorList>
    </citation>
    <scope>NUCLEOTIDE SEQUENCE [LARGE SCALE GENOMIC DNA]</scope>
    <source>
        <strain evidence="1">Lor288</strain>
    </source>
</reference>
<gene>
    <name evidence="1" type="ORF">KSP40_PGU011198</name>
</gene>
<name>A0ABR2LX90_9ASPA</name>